<protein>
    <recommendedName>
        <fullName evidence="9">Peptidase S1 domain-containing protein</fullName>
    </recommendedName>
</protein>
<gene>
    <name evidence="10" type="primary">LOC116439400</name>
</gene>
<comment type="subcellular location">
    <subcellularLocation>
        <location evidence="1">Secreted</location>
    </subcellularLocation>
</comment>
<dbReference type="Proteomes" id="UP000694553">
    <property type="component" value="Unassembled WGS sequence"/>
</dbReference>
<dbReference type="InterPro" id="IPR050127">
    <property type="entry name" value="Serine_Proteases_S1"/>
</dbReference>
<proteinExistence type="inferred from homology"/>
<evidence type="ECO:0000256" key="3">
    <source>
        <dbReference type="ARBA" id="ARBA00022525"/>
    </source>
</evidence>
<dbReference type="PANTHER" id="PTHR24264:SF15">
    <property type="entry name" value="RIKEN CDNA 2210010C04 GENE"/>
    <property type="match status" value="1"/>
</dbReference>
<dbReference type="SMART" id="SM00020">
    <property type="entry name" value="Tryp_SPc"/>
    <property type="match status" value="1"/>
</dbReference>
<dbReference type="GO" id="GO:0005615">
    <property type="term" value="C:extracellular space"/>
    <property type="evidence" value="ECO:0007669"/>
    <property type="project" value="TreeGrafter"/>
</dbReference>
<reference evidence="10" key="2">
    <citation type="submission" date="2025-08" db="UniProtKB">
        <authorList>
            <consortium name="Ensembl"/>
        </authorList>
    </citation>
    <scope>IDENTIFICATION</scope>
</reference>
<accession>A0A8C3D9L8</accession>
<dbReference type="Ensembl" id="ENSCMUT00000003994.2">
    <property type="protein sequence ID" value="ENSCMUP00000003681.1"/>
    <property type="gene ID" value="ENSCMUG00000002501.2"/>
</dbReference>
<dbReference type="PROSITE" id="PS50240">
    <property type="entry name" value="TRYPSIN_DOM"/>
    <property type="match status" value="1"/>
</dbReference>
<dbReference type="InterPro" id="IPR043504">
    <property type="entry name" value="Peptidase_S1_PA_chymotrypsin"/>
</dbReference>
<evidence type="ECO:0000313" key="10">
    <source>
        <dbReference type="Ensembl" id="ENSCMUP00000003681.1"/>
    </source>
</evidence>
<dbReference type="InterPro" id="IPR009003">
    <property type="entry name" value="Peptidase_S1_PA"/>
</dbReference>
<dbReference type="InterPro" id="IPR033116">
    <property type="entry name" value="TRYPSIN_SER"/>
</dbReference>
<evidence type="ECO:0000256" key="2">
    <source>
        <dbReference type="ARBA" id="ARBA00009228"/>
    </source>
</evidence>
<dbReference type="AlphaFoldDB" id="A0A8C3D9L8"/>
<evidence type="ECO:0000256" key="1">
    <source>
        <dbReference type="ARBA" id="ARBA00004613"/>
    </source>
</evidence>
<dbReference type="GO" id="GO:0004252">
    <property type="term" value="F:serine-type endopeptidase activity"/>
    <property type="evidence" value="ECO:0007669"/>
    <property type="project" value="InterPro"/>
</dbReference>
<dbReference type="SUPFAM" id="SSF50494">
    <property type="entry name" value="Trypsin-like serine proteases"/>
    <property type="match status" value="1"/>
</dbReference>
<keyword evidence="7" id="KW-1015">Disulfide bond</keyword>
<dbReference type="Pfam" id="PF00089">
    <property type="entry name" value="Trypsin"/>
    <property type="match status" value="1"/>
</dbReference>
<feature type="region of interest" description="Disordered" evidence="8">
    <location>
        <begin position="51"/>
        <end position="75"/>
    </location>
</feature>
<evidence type="ECO:0000256" key="7">
    <source>
        <dbReference type="ARBA" id="ARBA00023157"/>
    </source>
</evidence>
<reference evidence="10" key="3">
    <citation type="submission" date="2025-09" db="UniProtKB">
        <authorList>
            <consortium name="Ensembl"/>
        </authorList>
    </citation>
    <scope>IDENTIFICATION</scope>
</reference>
<comment type="similarity">
    <text evidence="2">Belongs to the peptidase S1 family. Snake venom subfamily.</text>
</comment>
<name>A0A8C3D9L8_CORMO</name>
<keyword evidence="11" id="KW-1185">Reference proteome</keyword>
<keyword evidence="6" id="KW-0720">Serine protease</keyword>
<dbReference type="GO" id="GO:0006508">
    <property type="term" value="P:proteolysis"/>
    <property type="evidence" value="ECO:0007669"/>
    <property type="project" value="UniProtKB-KW"/>
</dbReference>
<dbReference type="InterPro" id="IPR001254">
    <property type="entry name" value="Trypsin_dom"/>
</dbReference>
<dbReference type="PANTHER" id="PTHR24264">
    <property type="entry name" value="TRYPSIN-RELATED"/>
    <property type="match status" value="1"/>
</dbReference>
<evidence type="ECO:0000256" key="6">
    <source>
        <dbReference type="ARBA" id="ARBA00022825"/>
    </source>
</evidence>
<keyword evidence="4" id="KW-0645">Protease</keyword>
<keyword evidence="5" id="KW-0378">Hydrolase</keyword>
<reference evidence="11" key="1">
    <citation type="submission" date="2019-10" db="EMBL/GenBank/DDBJ databases">
        <title>Corvus moneduloides (New Caledonian crow) genome, bCorMon1, primary haplotype.</title>
        <authorList>
            <person name="Rutz C."/>
            <person name="Fungtammasan C."/>
            <person name="Mountcastle J."/>
            <person name="Formenti G."/>
            <person name="Chow W."/>
            <person name="Howe K."/>
            <person name="Steele M.P."/>
            <person name="Fernandes J."/>
            <person name="Gilbert M.T.P."/>
            <person name="Fedrigo O."/>
            <person name="Jarvis E.D."/>
            <person name="Gemmell N."/>
        </authorList>
    </citation>
    <scope>NUCLEOTIDE SEQUENCE [LARGE SCALE GENOMIC DNA]</scope>
</reference>
<dbReference type="Gene3D" id="2.40.10.10">
    <property type="entry name" value="Trypsin-like serine proteases"/>
    <property type="match status" value="2"/>
</dbReference>
<dbReference type="InterPro" id="IPR001314">
    <property type="entry name" value="Peptidase_S1A"/>
</dbReference>
<evidence type="ECO:0000256" key="5">
    <source>
        <dbReference type="ARBA" id="ARBA00022801"/>
    </source>
</evidence>
<feature type="compositionally biased region" description="Polar residues" evidence="8">
    <location>
        <begin position="51"/>
        <end position="61"/>
    </location>
</feature>
<dbReference type="PRINTS" id="PR00722">
    <property type="entry name" value="CHYMOTRYPSIN"/>
</dbReference>
<organism evidence="10 11">
    <name type="scientific">Corvus moneduloides</name>
    <name type="common">New Caledonian crow</name>
    <dbReference type="NCBI Taxonomy" id="1196302"/>
    <lineage>
        <taxon>Eukaryota</taxon>
        <taxon>Metazoa</taxon>
        <taxon>Chordata</taxon>
        <taxon>Craniata</taxon>
        <taxon>Vertebrata</taxon>
        <taxon>Euteleostomi</taxon>
        <taxon>Archelosauria</taxon>
        <taxon>Archosauria</taxon>
        <taxon>Dinosauria</taxon>
        <taxon>Saurischia</taxon>
        <taxon>Theropoda</taxon>
        <taxon>Coelurosauria</taxon>
        <taxon>Aves</taxon>
        <taxon>Neognathae</taxon>
        <taxon>Neoaves</taxon>
        <taxon>Telluraves</taxon>
        <taxon>Australaves</taxon>
        <taxon>Passeriformes</taxon>
        <taxon>Corvoidea</taxon>
        <taxon>Corvidae</taxon>
        <taxon>Corvus</taxon>
    </lineage>
</organism>
<keyword evidence="3" id="KW-0964">Secreted</keyword>
<feature type="domain" description="Peptidase S1" evidence="9">
    <location>
        <begin position="41"/>
        <end position="288"/>
    </location>
</feature>
<evidence type="ECO:0000313" key="11">
    <source>
        <dbReference type="Proteomes" id="UP000694553"/>
    </source>
</evidence>
<evidence type="ECO:0000256" key="8">
    <source>
        <dbReference type="SAM" id="MobiDB-lite"/>
    </source>
</evidence>
<sequence>MNLAKAFSLENRKRSEVRLEQFDLLQNICMKRCYVFNCCHVVANLEKFTTPTGSGLRSQCGSPGLPAGQERSPAPESFCGSDVGASALSDREVPLNLPVAVKYVLCLLFSSRIQVQLGKHNLALTESTQQFINSAKVIRNPGYSAYTLDNDIMLIKLATPAQLTKAVQTIPLPTSCVATGTTCLISGWGNTLSSGINYPDTLQCLKAPVLSAADCSDSYPGQITKNMMCVGFLEGGKDSCQGDSGGPVVCNGELQGIVSWGIGCAQRGYPGVYTKVCNYVSWIQSTIAAN</sequence>
<dbReference type="FunFam" id="2.40.10.10:FF:000010">
    <property type="entry name" value="Kallikrein related peptidase 11"/>
    <property type="match status" value="1"/>
</dbReference>
<dbReference type="PROSITE" id="PS00135">
    <property type="entry name" value="TRYPSIN_SER"/>
    <property type="match status" value="1"/>
</dbReference>
<dbReference type="CDD" id="cd00190">
    <property type="entry name" value="Tryp_SPc"/>
    <property type="match status" value="1"/>
</dbReference>
<evidence type="ECO:0000259" key="9">
    <source>
        <dbReference type="PROSITE" id="PS50240"/>
    </source>
</evidence>
<evidence type="ECO:0000256" key="4">
    <source>
        <dbReference type="ARBA" id="ARBA00022670"/>
    </source>
</evidence>